<gene>
    <name evidence="4" type="ORF">Q9K02_07170</name>
</gene>
<evidence type="ECO:0000256" key="1">
    <source>
        <dbReference type="ARBA" id="ARBA00005125"/>
    </source>
</evidence>
<dbReference type="InterPro" id="IPR001509">
    <property type="entry name" value="Epimerase_deHydtase"/>
</dbReference>
<comment type="caution">
    <text evidence="4">The sequence shown here is derived from an EMBL/GenBank/DDBJ whole genome shotgun (WGS) entry which is preliminary data.</text>
</comment>
<dbReference type="Gene3D" id="3.40.50.720">
    <property type="entry name" value="NAD(P)-binding Rossmann-like Domain"/>
    <property type="match status" value="1"/>
</dbReference>
<feature type="domain" description="NAD-dependent epimerase/dehydratase" evidence="3">
    <location>
        <begin position="17"/>
        <end position="242"/>
    </location>
</feature>
<dbReference type="Proteomes" id="UP001240639">
    <property type="component" value="Unassembled WGS sequence"/>
</dbReference>
<dbReference type="SUPFAM" id="SSF51735">
    <property type="entry name" value="NAD(P)-binding Rossmann-fold domains"/>
    <property type="match status" value="1"/>
</dbReference>
<reference evidence="4 5" key="1">
    <citation type="submission" date="2023-08" db="EMBL/GenBank/DDBJ databases">
        <title>genomic of G39.</title>
        <authorList>
            <person name="Wang Y."/>
        </authorList>
    </citation>
    <scope>NUCLEOTIDE SEQUENCE [LARGE SCALE GENOMIC DNA]</scope>
    <source>
        <strain evidence="4 5">G39</strain>
    </source>
</reference>
<evidence type="ECO:0000259" key="3">
    <source>
        <dbReference type="Pfam" id="PF01370"/>
    </source>
</evidence>
<sequence length="319" mass="33456">MDDHQHAGRNEGATGPIALTGASGFVGRAVVEALRRQGSRILALGNPASAPELEGVDWVPVNLLDPPTVKATLAHHKPCALIHAAWARSEGAGLWNLEANWAWRDASAALLRAFWEETGGHVVACGTCAEYSPPPEGDCIEDVTPIAPASTYGKAKAELADRARKDAQALGGSIAWARLFYLFGKHEAPSRLVPQVIDRLLAGGIAEIGSGRAVRDFGYVSDIGAGLVALLNSGESGTFNVATGSGVSIASLVDRIGHALGKSDRIALGTLPDRPDEPPRIVADITRLKETTGWSPAFDVASGLSETINWRKRKGPATG</sequence>
<dbReference type="InterPro" id="IPR036291">
    <property type="entry name" value="NAD(P)-bd_dom_sf"/>
</dbReference>
<dbReference type="PANTHER" id="PTHR43000">
    <property type="entry name" value="DTDP-D-GLUCOSE 4,6-DEHYDRATASE-RELATED"/>
    <property type="match status" value="1"/>
</dbReference>
<keyword evidence="5" id="KW-1185">Reference proteome</keyword>
<proteinExistence type="inferred from homology"/>
<evidence type="ECO:0000313" key="4">
    <source>
        <dbReference type="EMBL" id="MDP4574916.1"/>
    </source>
</evidence>
<name>A0ABT9HP56_9SPHN</name>
<dbReference type="RefSeq" id="WP_305932272.1">
    <property type="nucleotide sequence ID" value="NZ_JAVAIM010000001.1"/>
</dbReference>
<protein>
    <submittedName>
        <fullName evidence="4">NAD(P)-dependent oxidoreductase</fullName>
    </submittedName>
</protein>
<accession>A0ABT9HP56</accession>
<comment type="similarity">
    <text evidence="2">Belongs to the NAD(P)-dependent epimerase/dehydratase family.</text>
</comment>
<dbReference type="Pfam" id="PF01370">
    <property type="entry name" value="Epimerase"/>
    <property type="match status" value="1"/>
</dbReference>
<evidence type="ECO:0000313" key="5">
    <source>
        <dbReference type="Proteomes" id="UP001240639"/>
    </source>
</evidence>
<organism evidence="4 5">
    <name type="scientific">Qipengyuania profundimaris</name>
    <dbReference type="NCBI Taxonomy" id="3067652"/>
    <lineage>
        <taxon>Bacteria</taxon>
        <taxon>Pseudomonadati</taxon>
        <taxon>Pseudomonadota</taxon>
        <taxon>Alphaproteobacteria</taxon>
        <taxon>Sphingomonadales</taxon>
        <taxon>Erythrobacteraceae</taxon>
        <taxon>Qipengyuania</taxon>
    </lineage>
</organism>
<evidence type="ECO:0000256" key="2">
    <source>
        <dbReference type="ARBA" id="ARBA00007637"/>
    </source>
</evidence>
<comment type="pathway">
    <text evidence="1">Bacterial outer membrane biogenesis; LPS O-antigen biosynthesis.</text>
</comment>
<dbReference type="EMBL" id="JAVAIM010000001">
    <property type="protein sequence ID" value="MDP4574916.1"/>
    <property type="molecule type" value="Genomic_DNA"/>
</dbReference>